<accession>A0AAV5FT54</accession>
<evidence type="ECO:0000313" key="4">
    <source>
        <dbReference type="EMBL" id="GJN38156.1"/>
    </source>
</evidence>
<evidence type="ECO:0000256" key="1">
    <source>
        <dbReference type="ARBA" id="ARBA00008668"/>
    </source>
</evidence>
<dbReference type="PANTHER" id="PTHR22835">
    <property type="entry name" value="ZINC FINGER FYVE DOMAIN CONTAINING PROTEIN"/>
    <property type="match status" value="1"/>
</dbReference>
<dbReference type="AlphaFoldDB" id="A0AAV5FT54"/>
<evidence type="ECO:0000313" key="5">
    <source>
        <dbReference type="Proteomes" id="UP001054889"/>
    </source>
</evidence>
<proteinExistence type="inferred from homology"/>
<reference evidence="4" key="2">
    <citation type="submission" date="2021-12" db="EMBL/GenBank/DDBJ databases">
        <title>Resequencing data analysis of finger millet.</title>
        <authorList>
            <person name="Hatakeyama M."/>
            <person name="Aluri S."/>
            <person name="Balachadran M.T."/>
            <person name="Sivarajan S.R."/>
            <person name="Poveda L."/>
            <person name="Shimizu-Inatsugi R."/>
            <person name="Schlapbach R."/>
            <person name="Sreeman S.M."/>
            <person name="Shimizu K.K."/>
        </authorList>
    </citation>
    <scope>NUCLEOTIDE SEQUENCE</scope>
</reference>
<gene>
    <name evidence="4" type="primary">gb27172</name>
    <name evidence="4" type="ORF">PR202_gb27172</name>
</gene>
<evidence type="ECO:0000256" key="2">
    <source>
        <dbReference type="ARBA" id="ARBA00023180"/>
    </source>
</evidence>
<reference evidence="4" key="1">
    <citation type="journal article" date="2018" name="DNA Res.">
        <title>Multiple hybrid de novo genome assembly of finger millet, an orphan allotetraploid crop.</title>
        <authorList>
            <person name="Hatakeyama M."/>
            <person name="Aluri S."/>
            <person name="Balachadran M.T."/>
            <person name="Sivarajan S.R."/>
            <person name="Patrignani A."/>
            <person name="Gruter S."/>
            <person name="Poveda L."/>
            <person name="Shimizu-Inatsugi R."/>
            <person name="Baeten J."/>
            <person name="Francoijs K.J."/>
            <person name="Nataraja K.N."/>
            <person name="Reddy Y.A.N."/>
            <person name="Phadnis S."/>
            <person name="Ravikumar R.L."/>
            <person name="Schlapbach R."/>
            <person name="Sreeman S.M."/>
            <person name="Shimizu K.K."/>
        </authorList>
    </citation>
    <scope>NUCLEOTIDE SEQUENCE</scope>
</reference>
<protein>
    <recommendedName>
        <fullName evidence="6">GDSL esterase/lipase</fullName>
    </recommendedName>
</protein>
<keyword evidence="2" id="KW-0325">Glycoprotein</keyword>
<evidence type="ECO:0008006" key="6">
    <source>
        <dbReference type="Google" id="ProtNLM"/>
    </source>
</evidence>
<dbReference type="InterPro" id="IPR036514">
    <property type="entry name" value="SGNH_hydro_sf"/>
</dbReference>
<keyword evidence="5" id="KW-1185">Reference proteome</keyword>
<dbReference type="InterPro" id="IPR001087">
    <property type="entry name" value="GDSL"/>
</dbReference>
<evidence type="ECO:0000256" key="3">
    <source>
        <dbReference type="SAM" id="SignalP"/>
    </source>
</evidence>
<dbReference type="SUPFAM" id="SSF52266">
    <property type="entry name" value="SGNH hydrolase"/>
    <property type="match status" value="1"/>
</dbReference>
<feature type="chain" id="PRO_5043887551" description="GDSL esterase/lipase" evidence="3">
    <location>
        <begin position="37"/>
        <end position="263"/>
    </location>
</feature>
<feature type="signal peptide" evidence="3">
    <location>
        <begin position="1"/>
        <end position="36"/>
    </location>
</feature>
<sequence length="263" mass="28416">MTMSTGSLLLSGGKAMQIRRFFFLSAISLFLVIVVASPEPAASSPHAAHHRRRYNSILSVQMDWFESLMNKPSSLCRTARECRKVLGSRSLFLVGEFGVNDYHFSFQRKSVSEVRSYVPHVISTIAMAIERLIKHGARTLVVPGVILIPSGCSPPILAMSFPDAEYDSRTGFREDVLTVCCGGPGKNNFNGSVMCGDPKATTCSDPSASLYWDGVHFTEAADRYIADTWLSSINYSNARDYGGGAKGAEPSVTATIGLDDGGG</sequence>
<dbReference type="Gene3D" id="3.40.50.1110">
    <property type="entry name" value="SGNH hydrolase"/>
    <property type="match status" value="2"/>
</dbReference>
<dbReference type="PANTHER" id="PTHR22835:SF620">
    <property type="entry name" value="OS01G0223000 PROTEIN"/>
    <property type="match status" value="1"/>
</dbReference>
<dbReference type="Pfam" id="PF00657">
    <property type="entry name" value="Lipase_GDSL"/>
    <property type="match status" value="1"/>
</dbReference>
<name>A0AAV5FT54_ELECO</name>
<dbReference type="EMBL" id="BQKI01000095">
    <property type="protein sequence ID" value="GJN38156.1"/>
    <property type="molecule type" value="Genomic_DNA"/>
</dbReference>
<organism evidence="4 5">
    <name type="scientific">Eleusine coracana subsp. coracana</name>
    <dbReference type="NCBI Taxonomy" id="191504"/>
    <lineage>
        <taxon>Eukaryota</taxon>
        <taxon>Viridiplantae</taxon>
        <taxon>Streptophyta</taxon>
        <taxon>Embryophyta</taxon>
        <taxon>Tracheophyta</taxon>
        <taxon>Spermatophyta</taxon>
        <taxon>Magnoliopsida</taxon>
        <taxon>Liliopsida</taxon>
        <taxon>Poales</taxon>
        <taxon>Poaceae</taxon>
        <taxon>PACMAD clade</taxon>
        <taxon>Chloridoideae</taxon>
        <taxon>Cynodonteae</taxon>
        <taxon>Eleusininae</taxon>
        <taxon>Eleusine</taxon>
    </lineage>
</organism>
<dbReference type="Proteomes" id="UP001054889">
    <property type="component" value="Unassembled WGS sequence"/>
</dbReference>
<comment type="similarity">
    <text evidence="1">Belongs to the 'GDSL' lipolytic enzyme family.</text>
</comment>
<comment type="caution">
    <text evidence="4">The sequence shown here is derived from an EMBL/GenBank/DDBJ whole genome shotgun (WGS) entry which is preliminary data.</text>
</comment>
<keyword evidence="3" id="KW-0732">Signal</keyword>
<dbReference type="GO" id="GO:0016788">
    <property type="term" value="F:hydrolase activity, acting on ester bonds"/>
    <property type="evidence" value="ECO:0007669"/>
    <property type="project" value="InterPro"/>
</dbReference>